<evidence type="ECO:0000313" key="2">
    <source>
        <dbReference type="EMBL" id="HIT47288.1"/>
    </source>
</evidence>
<dbReference type="SMART" id="SM00986">
    <property type="entry name" value="UDG"/>
    <property type="match status" value="1"/>
</dbReference>
<reference evidence="2" key="2">
    <citation type="journal article" date="2021" name="PeerJ">
        <title>Extensive microbial diversity within the chicken gut microbiome revealed by metagenomics and culture.</title>
        <authorList>
            <person name="Gilroy R."/>
            <person name="Ravi A."/>
            <person name="Getino M."/>
            <person name="Pursley I."/>
            <person name="Horton D.L."/>
            <person name="Alikhan N.F."/>
            <person name="Baker D."/>
            <person name="Gharbi K."/>
            <person name="Hall N."/>
            <person name="Watson M."/>
            <person name="Adriaenssens E.M."/>
            <person name="Foster-Nyarko E."/>
            <person name="Jarju S."/>
            <person name="Secka A."/>
            <person name="Antonio M."/>
            <person name="Oren A."/>
            <person name="Chaudhuri R.R."/>
            <person name="La Ragione R."/>
            <person name="Hildebrand F."/>
            <person name="Pallen M.J."/>
        </authorList>
    </citation>
    <scope>NUCLEOTIDE SEQUENCE</scope>
    <source>
        <strain evidence="2">ChiHecec2B26-709</strain>
    </source>
</reference>
<dbReference type="EMBL" id="DVLC01000104">
    <property type="protein sequence ID" value="HIT47288.1"/>
    <property type="molecule type" value="Genomic_DNA"/>
</dbReference>
<feature type="domain" description="Uracil-DNA glycosylase-like" evidence="1">
    <location>
        <begin position="17"/>
        <end position="191"/>
    </location>
</feature>
<keyword evidence="2" id="KW-0378">Hydrolase</keyword>
<sequence length="200" mass="21428">MTMNEQTAAAGRKTGLAPLLCPHPRLLILGSLPGDRSLELQEYYGHPQNRFWKVLAAVHGLPCPVSYEQKKAMLAHCRIALWDIYHAASRPGSMDADIRHAEFNDIAGLLAGFPEIGAVALNGAAAAKGFDRYIASSAGLSLGHAETPFSGDRSLLRIADRSLSVLRLPSTSPANARWTFGKLAGAWEVIGNVDCLPLDG</sequence>
<dbReference type="SMART" id="SM00987">
    <property type="entry name" value="UreE_C"/>
    <property type="match status" value="1"/>
</dbReference>
<dbReference type="CDD" id="cd10032">
    <property type="entry name" value="UDG-F6_HDG"/>
    <property type="match status" value="1"/>
</dbReference>
<dbReference type="Proteomes" id="UP000886881">
    <property type="component" value="Unassembled WGS sequence"/>
</dbReference>
<evidence type="ECO:0000313" key="3">
    <source>
        <dbReference type="Proteomes" id="UP000886881"/>
    </source>
</evidence>
<dbReference type="Pfam" id="PF03167">
    <property type="entry name" value="UDG"/>
    <property type="match status" value="1"/>
</dbReference>
<dbReference type="NCBIfam" id="TIGR04274">
    <property type="entry name" value="hypoxanDNAglyco"/>
    <property type="match status" value="1"/>
</dbReference>
<organism evidence="2 3">
    <name type="scientific">Candidatus Cryptobacteroides merdipullorum</name>
    <dbReference type="NCBI Taxonomy" id="2840771"/>
    <lineage>
        <taxon>Bacteria</taxon>
        <taxon>Pseudomonadati</taxon>
        <taxon>Bacteroidota</taxon>
        <taxon>Bacteroidia</taxon>
        <taxon>Bacteroidales</taxon>
        <taxon>Candidatus Cryptobacteroides</taxon>
    </lineage>
</organism>
<dbReference type="InterPro" id="IPR005122">
    <property type="entry name" value="Uracil-DNA_glycosylase-like"/>
</dbReference>
<evidence type="ECO:0000259" key="1">
    <source>
        <dbReference type="SMART" id="SM00986"/>
    </source>
</evidence>
<reference evidence="2" key="1">
    <citation type="submission" date="2020-10" db="EMBL/GenBank/DDBJ databases">
        <authorList>
            <person name="Gilroy R."/>
        </authorList>
    </citation>
    <scope>NUCLEOTIDE SEQUENCE</scope>
    <source>
        <strain evidence="2">ChiHecec2B26-709</strain>
    </source>
</reference>
<accession>A0A9D1KHV2</accession>
<gene>
    <name evidence="2" type="ORF">IAC35_05465</name>
</gene>
<dbReference type="InterPro" id="IPR036895">
    <property type="entry name" value="Uracil-DNA_glycosylase-like_sf"/>
</dbReference>
<protein>
    <submittedName>
        <fullName evidence="2">DNA-deoxyinosine glycosylase</fullName>
        <ecNumber evidence="2">3.2.2.15</ecNumber>
    </submittedName>
</protein>
<name>A0A9D1KHV2_9BACT</name>
<dbReference type="AlphaFoldDB" id="A0A9D1KHV2"/>
<proteinExistence type="predicted"/>
<dbReference type="InterPro" id="IPR026353">
    <property type="entry name" value="Hypoxan-DNA_Glyclase"/>
</dbReference>
<dbReference type="SUPFAM" id="SSF52141">
    <property type="entry name" value="Uracil-DNA glycosylase-like"/>
    <property type="match status" value="1"/>
</dbReference>
<dbReference type="EC" id="3.2.2.15" evidence="2"/>
<comment type="caution">
    <text evidence="2">The sequence shown here is derived from an EMBL/GenBank/DDBJ whole genome shotgun (WGS) entry which is preliminary data.</text>
</comment>
<dbReference type="GO" id="GO:0033958">
    <property type="term" value="F:DNA-deoxyinosine glycosylase activity"/>
    <property type="evidence" value="ECO:0007669"/>
    <property type="project" value="UniProtKB-EC"/>
</dbReference>
<dbReference type="Gene3D" id="3.40.470.10">
    <property type="entry name" value="Uracil-DNA glycosylase-like domain"/>
    <property type="match status" value="1"/>
</dbReference>
<keyword evidence="2" id="KW-0326">Glycosidase</keyword>